<reference evidence="1 2" key="1">
    <citation type="submission" date="2013-01" db="EMBL/GenBank/DDBJ databases">
        <authorList>
            <person name="Harkins D.M."/>
            <person name="Durkin A.S."/>
            <person name="Brinkac L.M."/>
            <person name="Haft D.H."/>
            <person name="Selengut J.D."/>
            <person name="Sanka R."/>
            <person name="DePew J."/>
            <person name="Purushe J."/>
            <person name="Galloway R.L."/>
            <person name="Vinetz J.M."/>
            <person name="Sutton G.G."/>
            <person name="Nierman W.C."/>
            <person name="Fouts D.E."/>
        </authorList>
    </citation>
    <scope>NUCLEOTIDE SEQUENCE [LARGE SCALE GENOMIC DNA]</scope>
    <source>
        <strain evidence="1 2">79601</strain>
    </source>
</reference>
<dbReference type="AlphaFoldDB" id="M6D0Y1"/>
<protein>
    <submittedName>
        <fullName evidence="1">Uncharacterized protein</fullName>
    </submittedName>
</protein>
<dbReference type="EMBL" id="ANIK01000026">
    <property type="protein sequence ID" value="EMJ96346.1"/>
    <property type="molecule type" value="Genomic_DNA"/>
</dbReference>
<evidence type="ECO:0000313" key="2">
    <source>
        <dbReference type="Proteomes" id="UP000011988"/>
    </source>
</evidence>
<accession>M6D0Y1</accession>
<proteinExistence type="predicted"/>
<sequence>MLVQLKRNDFGLKNFMIKAYDVLRPLSNKRDKKEFWFRSEIMIIGVVEEFYKSLS</sequence>
<dbReference type="PATRIC" id="fig|1218565.3.peg.1240"/>
<organism evidence="1 2">
    <name type="scientific">Leptospira alstonii serovar Sichuan str. 79601</name>
    <dbReference type="NCBI Taxonomy" id="1218565"/>
    <lineage>
        <taxon>Bacteria</taxon>
        <taxon>Pseudomonadati</taxon>
        <taxon>Spirochaetota</taxon>
        <taxon>Spirochaetia</taxon>
        <taxon>Leptospirales</taxon>
        <taxon>Leptospiraceae</taxon>
        <taxon>Leptospira</taxon>
    </lineage>
</organism>
<gene>
    <name evidence="1" type="ORF">LEP1GSC194_3289</name>
</gene>
<name>M6D0Y1_9LEPT</name>
<dbReference type="Proteomes" id="UP000011988">
    <property type="component" value="Unassembled WGS sequence"/>
</dbReference>
<comment type="caution">
    <text evidence="1">The sequence shown here is derived from an EMBL/GenBank/DDBJ whole genome shotgun (WGS) entry which is preliminary data.</text>
</comment>
<evidence type="ECO:0000313" key="1">
    <source>
        <dbReference type="EMBL" id="EMJ96346.1"/>
    </source>
</evidence>